<dbReference type="AlphaFoldDB" id="A0A545AF49"/>
<evidence type="ECO:0000313" key="3">
    <source>
        <dbReference type="Proteomes" id="UP000317982"/>
    </source>
</evidence>
<dbReference type="OrthoDB" id="3825678at2"/>
<gene>
    <name evidence="2" type="ORF">FL583_37755</name>
</gene>
<protein>
    <submittedName>
        <fullName evidence="2">Cobyrinic acid a,c-diamide synthase</fullName>
    </submittedName>
</protein>
<sequence>MRRRVQLPGASELFRMTTSTGASTVEVIGGTPTAAPRPAPSRSVRPDDRPAEVTPIRASPRAPSGRQRHDEKITVYLSSGELLELERTRLDLRARHGIGIDRGRIVREAIAIALAEYDQNGEHSLLVRRLASGH</sequence>
<reference evidence="2 3" key="1">
    <citation type="submission" date="2019-07" db="EMBL/GenBank/DDBJ databases">
        <title>Cryptosporangium phraense sp. nov., isolated from plant litter.</title>
        <authorList>
            <person name="Suriyachadkun C."/>
        </authorList>
    </citation>
    <scope>NUCLEOTIDE SEQUENCE [LARGE SCALE GENOMIC DNA]</scope>
    <source>
        <strain evidence="2 3">A-T 5661</strain>
    </source>
</reference>
<keyword evidence="3" id="KW-1185">Reference proteome</keyword>
<feature type="compositionally biased region" description="Low complexity" evidence="1">
    <location>
        <begin position="31"/>
        <end position="43"/>
    </location>
</feature>
<dbReference type="InParanoid" id="A0A545AF49"/>
<proteinExistence type="predicted"/>
<evidence type="ECO:0000256" key="1">
    <source>
        <dbReference type="SAM" id="MobiDB-lite"/>
    </source>
</evidence>
<organism evidence="2 3">
    <name type="scientific">Cryptosporangium phraense</name>
    <dbReference type="NCBI Taxonomy" id="2593070"/>
    <lineage>
        <taxon>Bacteria</taxon>
        <taxon>Bacillati</taxon>
        <taxon>Actinomycetota</taxon>
        <taxon>Actinomycetes</taxon>
        <taxon>Cryptosporangiales</taxon>
        <taxon>Cryptosporangiaceae</taxon>
        <taxon>Cryptosporangium</taxon>
    </lineage>
</organism>
<dbReference type="RefSeq" id="WP_142709719.1">
    <property type="nucleotide sequence ID" value="NZ_VIRS01000053.1"/>
</dbReference>
<name>A0A545AF49_9ACTN</name>
<evidence type="ECO:0000313" key="2">
    <source>
        <dbReference type="EMBL" id="TQS39890.1"/>
    </source>
</evidence>
<accession>A0A545AF49</accession>
<dbReference type="Proteomes" id="UP000317982">
    <property type="component" value="Unassembled WGS sequence"/>
</dbReference>
<feature type="region of interest" description="Disordered" evidence="1">
    <location>
        <begin position="18"/>
        <end position="70"/>
    </location>
</feature>
<dbReference type="EMBL" id="VIRS01000053">
    <property type="protein sequence ID" value="TQS39890.1"/>
    <property type="molecule type" value="Genomic_DNA"/>
</dbReference>
<comment type="caution">
    <text evidence="2">The sequence shown here is derived from an EMBL/GenBank/DDBJ whole genome shotgun (WGS) entry which is preliminary data.</text>
</comment>